<dbReference type="EMBL" id="JARQWQ010000048">
    <property type="protein sequence ID" value="KAK2557641.1"/>
    <property type="molecule type" value="Genomic_DNA"/>
</dbReference>
<name>A0AAD9V1E4_ACRCE</name>
<keyword evidence="1" id="KW-0812">Transmembrane</keyword>
<comment type="caution">
    <text evidence="2">The sequence shown here is derived from an EMBL/GenBank/DDBJ whole genome shotgun (WGS) entry which is preliminary data.</text>
</comment>
<evidence type="ECO:0000313" key="3">
    <source>
        <dbReference type="Proteomes" id="UP001249851"/>
    </source>
</evidence>
<reference evidence="2" key="2">
    <citation type="journal article" date="2023" name="Science">
        <title>Genomic signatures of disease resistance in endangered staghorn corals.</title>
        <authorList>
            <person name="Vollmer S.V."/>
            <person name="Selwyn J.D."/>
            <person name="Despard B.A."/>
            <person name="Roesel C.L."/>
        </authorList>
    </citation>
    <scope>NUCLEOTIDE SEQUENCE</scope>
    <source>
        <strain evidence="2">K2</strain>
    </source>
</reference>
<keyword evidence="3" id="KW-1185">Reference proteome</keyword>
<organism evidence="2 3">
    <name type="scientific">Acropora cervicornis</name>
    <name type="common">Staghorn coral</name>
    <dbReference type="NCBI Taxonomy" id="6130"/>
    <lineage>
        <taxon>Eukaryota</taxon>
        <taxon>Metazoa</taxon>
        <taxon>Cnidaria</taxon>
        <taxon>Anthozoa</taxon>
        <taxon>Hexacorallia</taxon>
        <taxon>Scleractinia</taxon>
        <taxon>Astrocoeniina</taxon>
        <taxon>Acroporidae</taxon>
        <taxon>Acropora</taxon>
    </lineage>
</organism>
<keyword evidence="1" id="KW-1133">Transmembrane helix</keyword>
<keyword evidence="1" id="KW-0472">Membrane</keyword>
<gene>
    <name evidence="2" type="ORF">P5673_019999</name>
</gene>
<dbReference type="SUPFAM" id="SSF53335">
    <property type="entry name" value="S-adenosyl-L-methionine-dependent methyltransferases"/>
    <property type="match status" value="1"/>
</dbReference>
<evidence type="ECO:0000256" key="1">
    <source>
        <dbReference type="SAM" id="Phobius"/>
    </source>
</evidence>
<reference evidence="2" key="1">
    <citation type="journal article" date="2023" name="G3 (Bethesda)">
        <title>Whole genome assembly and annotation of the endangered Caribbean coral Acropora cervicornis.</title>
        <authorList>
            <person name="Selwyn J.D."/>
            <person name="Vollmer S.V."/>
        </authorList>
    </citation>
    <scope>NUCLEOTIDE SEQUENCE</scope>
    <source>
        <strain evidence="2">K2</strain>
    </source>
</reference>
<protein>
    <recommendedName>
        <fullName evidence="4">Methyltransferase domain-containing protein</fullName>
    </recommendedName>
</protein>
<evidence type="ECO:0008006" key="4">
    <source>
        <dbReference type="Google" id="ProtNLM"/>
    </source>
</evidence>
<accession>A0AAD9V1E4</accession>
<feature type="transmembrane region" description="Helical" evidence="1">
    <location>
        <begin position="12"/>
        <end position="31"/>
    </location>
</feature>
<dbReference type="InterPro" id="IPR029063">
    <property type="entry name" value="SAM-dependent_MTases_sf"/>
</dbReference>
<evidence type="ECO:0000313" key="2">
    <source>
        <dbReference type="EMBL" id="KAK2557641.1"/>
    </source>
</evidence>
<dbReference type="Proteomes" id="UP001249851">
    <property type="component" value="Unassembled WGS sequence"/>
</dbReference>
<proteinExistence type="predicted"/>
<dbReference type="AlphaFoldDB" id="A0AAD9V1E4"/>
<sequence>MRITNLRYGRMLLIPAVILIVITFLLMQFNFHASGGKGIFVQAKEHFHHWFQKAVFKHNWEDIHCRKRHANETVVEESWVLELSKQLNLDAVGTSIFDSNTGCNDWLSVITKKYPGIKIGGAHVDQYAVDYAKRLFNKTPSTFGTIDPDGRLSFLPDDKKFNHAINYGGLKDLGDKKIQCNLVIDLLRILKPGGSLYLGHNIEDNECHVLDKYSHVTLPGCYWSELCLKNRTDIAEIYYIKEKDLFGEQSRIDDCYTAVFIHKKVVLSRSRGGNDGPPPRYTPHAKMYYCTTKEARNGKFPSAIKEALGLQVFPGRLYQGYKLAKKLKNSMVNISHT</sequence>